<dbReference type="FunFam" id="1.10.880.10:FF:000004">
    <property type="entry name" value="Nuclear factor, erythroid 2"/>
    <property type="match status" value="1"/>
</dbReference>
<dbReference type="PANTHER" id="PTHR24411:SF55">
    <property type="entry name" value="SEGMENTATION PROTEIN CAP'N'COLLAR"/>
    <property type="match status" value="1"/>
</dbReference>
<proteinExistence type="predicted"/>
<feature type="region of interest" description="Disordered" evidence="7">
    <location>
        <begin position="688"/>
        <end position="728"/>
    </location>
</feature>
<dbReference type="PROSITE" id="PS00036">
    <property type="entry name" value="BZIP_BASIC"/>
    <property type="match status" value="1"/>
</dbReference>
<evidence type="ECO:0000256" key="4">
    <source>
        <dbReference type="ARBA" id="ARBA00023163"/>
    </source>
</evidence>
<feature type="region of interest" description="Disordered" evidence="7">
    <location>
        <begin position="472"/>
        <end position="493"/>
    </location>
</feature>
<keyword evidence="6" id="KW-0175">Coiled coil</keyword>
<dbReference type="GO" id="GO:0000978">
    <property type="term" value="F:RNA polymerase II cis-regulatory region sequence-specific DNA binding"/>
    <property type="evidence" value="ECO:0007669"/>
    <property type="project" value="InterPro"/>
</dbReference>
<dbReference type="InterPro" id="IPR004827">
    <property type="entry name" value="bZIP"/>
</dbReference>
<feature type="coiled-coil region" evidence="6">
    <location>
        <begin position="794"/>
        <end position="828"/>
    </location>
</feature>
<feature type="compositionally biased region" description="Low complexity" evidence="7">
    <location>
        <begin position="472"/>
        <end position="488"/>
    </location>
</feature>
<evidence type="ECO:0000256" key="3">
    <source>
        <dbReference type="ARBA" id="ARBA00023159"/>
    </source>
</evidence>
<feature type="region of interest" description="Disordered" evidence="7">
    <location>
        <begin position="509"/>
        <end position="603"/>
    </location>
</feature>
<evidence type="ECO:0000313" key="9">
    <source>
        <dbReference type="EMBL" id="KAH7640631.1"/>
    </source>
</evidence>
<protein>
    <submittedName>
        <fullName evidence="9">Cap-n-collar bzip protein-like protein</fullName>
    </submittedName>
</protein>
<reference evidence="9" key="1">
    <citation type="submission" date="2020-06" db="EMBL/GenBank/DDBJ databases">
        <authorList>
            <person name="Ji K."/>
            <person name="Li J."/>
        </authorList>
    </citation>
    <scope>NUCLEOTIDE SEQUENCE</scope>
    <source>
        <strain evidence="9">JKM2019</strain>
        <tissue evidence="9">Whole body</tissue>
    </source>
</reference>
<dbReference type="Gene3D" id="1.10.880.10">
    <property type="entry name" value="Transcription factor, Skn-1-like, DNA-binding domain"/>
    <property type="match status" value="1"/>
</dbReference>
<evidence type="ECO:0000256" key="1">
    <source>
        <dbReference type="ARBA" id="ARBA00023015"/>
    </source>
</evidence>
<evidence type="ECO:0000259" key="8">
    <source>
        <dbReference type="PROSITE" id="PS50217"/>
    </source>
</evidence>
<dbReference type="InterPro" id="IPR047167">
    <property type="entry name" value="NFE2-like"/>
</dbReference>
<keyword evidence="2" id="KW-0238">DNA-binding</keyword>
<gene>
    <name evidence="9" type="ORF">HUG17_8100</name>
</gene>
<keyword evidence="1" id="KW-0805">Transcription regulation</keyword>
<feature type="region of interest" description="Disordered" evidence="7">
    <location>
        <begin position="888"/>
        <end position="908"/>
    </location>
</feature>
<dbReference type="InterPro" id="IPR008917">
    <property type="entry name" value="TF_DNA-bd_sf"/>
</dbReference>
<evidence type="ECO:0000256" key="2">
    <source>
        <dbReference type="ARBA" id="ARBA00023125"/>
    </source>
</evidence>
<accession>A0A9D4NX27</accession>
<dbReference type="SMART" id="SM00338">
    <property type="entry name" value="BRLZ"/>
    <property type="match status" value="1"/>
</dbReference>
<feature type="domain" description="BZIP" evidence="8">
    <location>
        <begin position="769"/>
        <end position="818"/>
    </location>
</feature>
<comment type="caution">
    <text evidence="9">The sequence shown here is derived from an EMBL/GenBank/DDBJ whole genome shotgun (WGS) entry which is preliminary data.</text>
</comment>
<evidence type="ECO:0000256" key="6">
    <source>
        <dbReference type="SAM" id="Coils"/>
    </source>
</evidence>
<keyword evidence="4" id="KW-0804">Transcription</keyword>
<organism evidence="9">
    <name type="scientific">Dermatophagoides farinae</name>
    <name type="common">American house dust mite</name>
    <dbReference type="NCBI Taxonomy" id="6954"/>
    <lineage>
        <taxon>Eukaryota</taxon>
        <taxon>Metazoa</taxon>
        <taxon>Ecdysozoa</taxon>
        <taxon>Arthropoda</taxon>
        <taxon>Chelicerata</taxon>
        <taxon>Arachnida</taxon>
        <taxon>Acari</taxon>
        <taxon>Acariformes</taxon>
        <taxon>Sarcoptiformes</taxon>
        <taxon>Astigmata</taxon>
        <taxon>Psoroptidia</taxon>
        <taxon>Analgoidea</taxon>
        <taxon>Pyroglyphidae</taxon>
        <taxon>Dermatophagoidinae</taxon>
        <taxon>Dermatophagoides</taxon>
    </lineage>
</organism>
<feature type="compositionally biased region" description="Low complexity" evidence="7">
    <location>
        <begin position="580"/>
        <end position="595"/>
    </location>
</feature>
<dbReference type="Proteomes" id="UP000828236">
    <property type="component" value="Unassembled WGS sequence"/>
</dbReference>
<feature type="compositionally biased region" description="Polar residues" evidence="7">
    <location>
        <begin position="538"/>
        <end position="551"/>
    </location>
</feature>
<dbReference type="Pfam" id="PF03131">
    <property type="entry name" value="bZIP_Maf"/>
    <property type="match status" value="1"/>
</dbReference>
<dbReference type="AlphaFoldDB" id="A0A9D4NX27"/>
<dbReference type="OrthoDB" id="7458135at2759"/>
<dbReference type="InterPro" id="IPR004826">
    <property type="entry name" value="bZIP_Maf"/>
</dbReference>
<dbReference type="GO" id="GO:0000981">
    <property type="term" value="F:DNA-binding transcription factor activity, RNA polymerase II-specific"/>
    <property type="evidence" value="ECO:0007669"/>
    <property type="project" value="TreeGrafter"/>
</dbReference>
<keyword evidence="3" id="KW-0010">Activator</keyword>
<keyword evidence="5" id="KW-0539">Nucleus</keyword>
<feature type="compositionally biased region" description="Low complexity" evidence="7">
    <location>
        <begin position="552"/>
        <end position="569"/>
    </location>
</feature>
<sequence>MAQRKKTSTLTEWFYIALLMTAIRPPPDHHQLSSLLPYRRSLLLPNYHHFGIDNNHNGPISVDNFYHHDDIHLNDYSHDQHFRTKSSILLRETLNILDDLNSLGRYSNPHNHLDHHHSSNLIAFPVSGGFSSNVFIKQENDDDVCNNNQLLSSSNVNVNSINNDDNSSPLSIDPDILNQIDFELQNCPFNDDTIWPNLNDDPLIEAEDYSSLFNNNNDDDRQPDRLTIDKNENNEEKSNENDLQQQQQQQEQQVEIIENNIDNNNNVDESTLDEFLLDDDDDQILPILGSGDNGDVNDLFDELELLLSNETDSYGNHHNEWSSYNGYQANPITTIATDENGPEYPIYDVTQNCNLYEQSSNGQLLNNCSGQYYCNNNNSNNTNENGHNNLSAVLYSSLTTLSNGQDHHLNSDLSYNGFNNGVAISDAGTYMSNVSFPTNNSVPDCFYNGYLDEYNYPSDINQHGQNFEYNSLSTIPTQSTPTTSTPVSQNLLNTNNDHEQQQKFVHTNTEDCFDKSSDSAVSSMSSDRVHSLSDNDLIDTSSESSSYNCEMNNLSGGNNNNNDNNNNNSAAKKKYRLFGKNSISSSNTSMNTNDDSSNKNDEGKNIVQLTDYYGEYPPMNYLYSNSAPYSMIDSNGIGHYNSINYYPTTAVQHNHTYAQLPNNNEPIHSSIASTNVSCSSSNDWIKQENIENDSQNENVLNSKQKSNRHSKQRADSISSDTEHNHFNRDEKRARALNIPISTEDIINLPIDEFNERLTKYELTEIQLSLIRDIRRRGKNKVAAQNCRKRKLDQIMGLQSEVDTMYNQKDSLENQYNQLLMVREMARDKYNKLYHFVVEASSSRQTFLELSSSPPDFPLKDSSSNEIQINGNSTNGFIVTNTTVTTTTTPPVPISSYGIDEFDDQQKQR</sequence>
<feature type="coiled-coil region" evidence="6">
    <location>
        <begin position="233"/>
        <end position="267"/>
    </location>
</feature>
<dbReference type="PANTHER" id="PTHR24411">
    <property type="entry name" value="NUCLEAR FACTOR ERYTHROID 2-RELATED FACTOR"/>
    <property type="match status" value="1"/>
</dbReference>
<feature type="compositionally biased region" description="Polar residues" evidence="7">
    <location>
        <begin position="692"/>
        <end position="704"/>
    </location>
</feature>
<reference evidence="9" key="2">
    <citation type="journal article" date="2021" name="World Allergy Organ. J.">
        <title>Chromosome-level assembly of Dermatophagoides farinae genome and transcriptome reveals two novel allergens Der f 37 and Der f 39.</title>
        <authorList>
            <person name="Chen J."/>
            <person name="Cai Z."/>
            <person name="Fan D."/>
            <person name="Hu J."/>
            <person name="Hou Y."/>
            <person name="He Y."/>
            <person name="Zhang Z."/>
            <person name="Zhao Z."/>
            <person name="Gao P."/>
            <person name="Hu W."/>
            <person name="Sun J."/>
            <person name="Li J."/>
            <person name="Ji K."/>
        </authorList>
    </citation>
    <scope>NUCLEOTIDE SEQUENCE</scope>
    <source>
        <strain evidence="9">JKM2019</strain>
    </source>
</reference>
<evidence type="ECO:0000256" key="5">
    <source>
        <dbReference type="ARBA" id="ARBA00023242"/>
    </source>
</evidence>
<dbReference type="EMBL" id="SDOV01000005">
    <property type="protein sequence ID" value="KAH7640631.1"/>
    <property type="molecule type" value="Genomic_DNA"/>
</dbReference>
<dbReference type="GO" id="GO:0005634">
    <property type="term" value="C:nucleus"/>
    <property type="evidence" value="ECO:0007669"/>
    <property type="project" value="TreeGrafter"/>
</dbReference>
<evidence type="ECO:0000256" key="7">
    <source>
        <dbReference type="SAM" id="MobiDB-lite"/>
    </source>
</evidence>
<dbReference type="CDD" id="cd14698">
    <property type="entry name" value="bZIP_CNC"/>
    <property type="match status" value="1"/>
</dbReference>
<name>A0A9D4NX27_DERFA</name>
<dbReference type="SUPFAM" id="SSF47454">
    <property type="entry name" value="A DNA-binding domain in eukaryotic transcription factors"/>
    <property type="match status" value="1"/>
</dbReference>
<dbReference type="PROSITE" id="PS50217">
    <property type="entry name" value="BZIP"/>
    <property type="match status" value="1"/>
</dbReference>